<evidence type="ECO:0000313" key="4">
    <source>
        <dbReference type="Proteomes" id="UP000654257"/>
    </source>
</evidence>
<reference evidence="3" key="1">
    <citation type="journal article" date="2014" name="Int. J. Syst. Evol. Microbiol.">
        <title>Complete genome sequence of Corynebacterium casei LMG S-19264T (=DSM 44701T), isolated from a smear-ripened cheese.</title>
        <authorList>
            <consortium name="US DOE Joint Genome Institute (JGI-PGF)"/>
            <person name="Walter F."/>
            <person name="Albersmeier A."/>
            <person name="Kalinowski J."/>
            <person name="Ruckert C."/>
        </authorList>
    </citation>
    <scope>NUCLEOTIDE SEQUENCE</scope>
    <source>
        <strain evidence="3">CCM 7905</strain>
    </source>
</reference>
<keyword evidence="2" id="KW-0812">Transmembrane</keyword>
<feature type="compositionally biased region" description="Polar residues" evidence="1">
    <location>
        <begin position="261"/>
        <end position="274"/>
    </location>
</feature>
<feature type="compositionally biased region" description="Pro residues" evidence="1">
    <location>
        <begin position="277"/>
        <end position="286"/>
    </location>
</feature>
<feature type="region of interest" description="Disordered" evidence="1">
    <location>
        <begin position="226"/>
        <end position="339"/>
    </location>
</feature>
<gene>
    <name evidence="3" type="ORF">GCM10007304_47750</name>
</gene>
<keyword evidence="2" id="KW-0472">Membrane</keyword>
<accession>A0A917G8H5</accession>
<feature type="compositionally biased region" description="Low complexity" evidence="1">
    <location>
        <begin position="235"/>
        <end position="253"/>
    </location>
</feature>
<protein>
    <submittedName>
        <fullName evidence="3">Uncharacterized protein</fullName>
    </submittedName>
</protein>
<keyword evidence="2" id="KW-1133">Transmembrane helix</keyword>
<evidence type="ECO:0000256" key="2">
    <source>
        <dbReference type="SAM" id="Phobius"/>
    </source>
</evidence>
<organism evidence="3 4">
    <name type="scientific">Rhodococcoides trifolii</name>
    <dbReference type="NCBI Taxonomy" id="908250"/>
    <lineage>
        <taxon>Bacteria</taxon>
        <taxon>Bacillati</taxon>
        <taxon>Actinomycetota</taxon>
        <taxon>Actinomycetes</taxon>
        <taxon>Mycobacteriales</taxon>
        <taxon>Nocardiaceae</taxon>
        <taxon>Rhodococcoides</taxon>
    </lineage>
</organism>
<keyword evidence="4" id="KW-1185">Reference proteome</keyword>
<proteinExistence type="predicted"/>
<dbReference type="Proteomes" id="UP000654257">
    <property type="component" value="Unassembled WGS sequence"/>
</dbReference>
<name>A0A917G8H5_9NOCA</name>
<dbReference type="EMBL" id="BMCU01000007">
    <property type="protein sequence ID" value="GGG28350.1"/>
    <property type="molecule type" value="Genomic_DNA"/>
</dbReference>
<reference evidence="3" key="2">
    <citation type="submission" date="2020-09" db="EMBL/GenBank/DDBJ databases">
        <authorList>
            <person name="Sun Q."/>
            <person name="Sedlacek I."/>
        </authorList>
    </citation>
    <scope>NUCLEOTIDE SEQUENCE</scope>
    <source>
        <strain evidence="3">CCM 7905</strain>
    </source>
</reference>
<evidence type="ECO:0000313" key="3">
    <source>
        <dbReference type="EMBL" id="GGG28350.1"/>
    </source>
</evidence>
<feature type="transmembrane region" description="Helical" evidence="2">
    <location>
        <begin position="199"/>
        <end position="221"/>
    </location>
</feature>
<sequence length="339" mass="33771">MSTAVLLDVSTGLPVEEPIAVPTVLTLGVDGSSSLGEPAESGLDSARDFVDRVGDPAGVTSAQGVAMRAEDLVVTTLFVLLRDVAGPAGNVPATAAYPTGWTSEQVELLREAMNFIGLSDVSLTPDTPSLRSRAPKAEAAAAVGAALLAADAAAVDPSTDSFTAGASDAATVAAYAAVPPIAPVEATPTRTSGARRRTAFLVGAVVTSGLLLTAGIVGVVAQSNTPETPVPAIESAESANSTASGATTTQSTAGPVDFPTTAASTPTPVYTPESTELPPPAAPEPAPVVVDLPPVPTVDQPTEPSVSEAPETSEAPVTTTRRPGVSFPPCFPLGCAESP</sequence>
<evidence type="ECO:0000256" key="1">
    <source>
        <dbReference type="SAM" id="MobiDB-lite"/>
    </source>
</evidence>
<comment type="caution">
    <text evidence="3">The sequence shown here is derived from an EMBL/GenBank/DDBJ whole genome shotgun (WGS) entry which is preliminary data.</text>
</comment>
<dbReference type="AlphaFoldDB" id="A0A917G8H5"/>